<dbReference type="EMBL" id="HG683993">
    <property type="protein sequence ID" value="CDJ32256.1"/>
    <property type="molecule type" value="Genomic_DNA"/>
</dbReference>
<dbReference type="VEuPathDB" id="ToxoDB:EMH_0073710"/>
<dbReference type="InterPro" id="IPR021288">
    <property type="entry name" value="Surface_antigen"/>
</dbReference>
<dbReference type="Proteomes" id="UP000030744">
    <property type="component" value="Unassembled WGS sequence"/>
</dbReference>
<dbReference type="RefSeq" id="XP_013354821.1">
    <property type="nucleotide sequence ID" value="XM_013499367.1"/>
</dbReference>
<organism evidence="2 3">
    <name type="scientific">Eimeria mitis</name>
    <dbReference type="NCBI Taxonomy" id="44415"/>
    <lineage>
        <taxon>Eukaryota</taxon>
        <taxon>Sar</taxon>
        <taxon>Alveolata</taxon>
        <taxon>Apicomplexa</taxon>
        <taxon>Conoidasida</taxon>
        <taxon>Coccidia</taxon>
        <taxon>Eucoccidiorida</taxon>
        <taxon>Eimeriorina</taxon>
        <taxon>Eimeriidae</taxon>
        <taxon>Eimeria</taxon>
    </lineage>
</organism>
<accession>U6K5W2</accession>
<reference evidence="2" key="1">
    <citation type="submission" date="2013-10" db="EMBL/GenBank/DDBJ databases">
        <title>Genomic analysis of the causative agents of coccidiosis in chickens.</title>
        <authorList>
            <person name="Reid A.J."/>
            <person name="Blake D."/>
            <person name="Billington K."/>
            <person name="Browne H."/>
            <person name="Dunn M."/>
            <person name="Hung S."/>
            <person name="Kawahara F."/>
            <person name="Miranda-Saavedra D."/>
            <person name="Mourier T."/>
            <person name="Nagra H."/>
            <person name="Otto T.D."/>
            <person name="Rawlings N."/>
            <person name="Sanchez A."/>
            <person name="Sanders M."/>
            <person name="Subramaniam C."/>
            <person name="Tay Y."/>
            <person name="Dear P."/>
            <person name="Doerig C."/>
            <person name="Gruber A."/>
            <person name="Parkinson J."/>
            <person name="Shirley M."/>
            <person name="Wan K.L."/>
            <person name="Berriman M."/>
            <person name="Tomley F."/>
            <person name="Pain A."/>
        </authorList>
    </citation>
    <scope>NUCLEOTIDE SEQUENCE [LARGE SCALE GENOMIC DNA]</scope>
    <source>
        <strain evidence="2">Houghton</strain>
    </source>
</reference>
<evidence type="ECO:0000313" key="3">
    <source>
        <dbReference type="Proteomes" id="UP000030744"/>
    </source>
</evidence>
<evidence type="ECO:0000313" key="2">
    <source>
        <dbReference type="EMBL" id="CDJ32256.1"/>
    </source>
</evidence>
<name>U6K5W2_9EIME</name>
<keyword evidence="3" id="KW-1185">Reference proteome</keyword>
<sequence>MLTVHEGQGFKGGRAIPAAAKENTPQQQTADVVGGANNDNEESPPLGDSNVDNEEEPDAGKGSETTTDKEVKALLCITTPNALTQGAAPYTQAQWDQITAGLNKNAADALPISLDFAVAAVGVLLSTSWISFHSVPLTHLLRWTSRMAGLKFISLVTAAILLLGSNSANAEDNQATSNAAKRVDCSASMNAARNRVGFAELTVGKEEGEKLPIDAASSVRDGTVDAYVGSVCTALKGVSRGATTLNGRTS</sequence>
<evidence type="ECO:0000256" key="1">
    <source>
        <dbReference type="SAM" id="MobiDB-lite"/>
    </source>
</evidence>
<dbReference type="AlphaFoldDB" id="U6K5W2"/>
<reference evidence="2" key="2">
    <citation type="submission" date="2013-10" db="EMBL/GenBank/DDBJ databases">
        <authorList>
            <person name="Aslett M."/>
        </authorList>
    </citation>
    <scope>NUCLEOTIDE SEQUENCE [LARGE SCALE GENOMIC DNA]</scope>
    <source>
        <strain evidence="2">Houghton</strain>
    </source>
</reference>
<feature type="compositionally biased region" description="Basic and acidic residues" evidence="1">
    <location>
        <begin position="58"/>
        <end position="67"/>
    </location>
</feature>
<feature type="region of interest" description="Disordered" evidence="1">
    <location>
        <begin position="1"/>
        <end position="67"/>
    </location>
</feature>
<dbReference type="Pfam" id="PF11054">
    <property type="entry name" value="Surface_antigen"/>
    <property type="match status" value="2"/>
</dbReference>
<dbReference type="GeneID" id="25381863"/>
<protein>
    <submittedName>
        <fullName evidence="2">SAG family member</fullName>
    </submittedName>
</protein>
<proteinExistence type="predicted"/>
<gene>
    <name evidence="2" type="ORF">EMH_0073710</name>
</gene>